<keyword evidence="1" id="KW-0812">Transmembrane</keyword>
<dbReference type="Proteomes" id="UP000177996">
    <property type="component" value="Unassembled WGS sequence"/>
</dbReference>
<reference evidence="2 3" key="1">
    <citation type="journal article" date="2016" name="Nat. Commun.">
        <title>Thousands of microbial genomes shed light on interconnected biogeochemical processes in an aquifer system.</title>
        <authorList>
            <person name="Anantharaman K."/>
            <person name="Brown C.T."/>
            <person name="Hug L.A."/>
            <person name="Sharon I."/>
            <person name="Castelle C.J."/>
            <person name="Probst A.J."/>
            <person name="Thomas B.C."/>
            <person name="Singh A."/>
            <person name="Wilkins M.J."/>
            <person name="Karaoz U."/>
            <person name="Brodie E.L."/>
            <person name="Williams K.H."/>
            <person name="Hubbard S.S."/>
            <person name="Banfield J.F."/>
        </authorList>
    </citation>
    <scope>NUCLEOTIDE SEQUENCE [LARGE SCALE GENOMIC DNA]</scope>
</reference>
<comment type="caution">
    <text evidence="2">The sequence shown here is derived from an EMBL/GenBank/DDBJ whole genome shotgun (WGS) entry which is preliminary data.</text>
</comment>
<feature type="transmembrane region" description="Helical" evidence="1">
    <location>
        <begin position="81"/>
        <end position="99"/>
    </location>
</feature>
<protein>
    <submittedName>
        <fullName evidence="2">Uncharacterized protein</fullName>
    </submittedName>
</protein>
<feature type="transmembrane region" description="Helical" evidence="1">
    <location>
        <begin position="49"/>
        <end position="69"/>
    </location>
</feature>
<organism evidence="2 3">
    <name type="scientific">Candidatus Lloydbacteria bacterium RIFCSPHIGHO2_02_FULL_50_13</name>
    <dbReference type="NCBI Taxonomy" id="1798661"/>
    <lineage>
        <taxon>Bacteria</taxon>
        <taxon>Candidatus Lloydiibacteriota</taxon>
    </lineage>
</organism>
<keyword evidence="1" id="KW-0472">Membrane</keyword>
<sequence>MLLAGLIELSTAIPYIRDIRRGKTYPAIVSWATWFLLALIAAASFSASAMASGIISGAIAAECLLIIIFSIKKGHITYSRFDAFCQLGALGGLFLWWLTEEPFLALVFFF</sequence>
<dbReference type="EMBL" id="MHLL01000011">
    <property type="protein sequence ID" value="OGZ10222.1"/>
    <property type="molecule type" value="Genomic_DNA"/>
</dbReference>
<evidence type="ECO:0000313" key="3">
    <source>
        <dbReference type="Proteomes" id="UP000177996"/>
    </source>
</evidence>
<keyword evidence="1" id="KW-1133">Transmembrane helix</keyword>
<accession>A0A1G2D9S2</accession>
<gene>
    <name evidence="2" type="ORF">A3D65_03960</name>
</gene>
<feature type="transmembrane region" description="Helical" evidence="1">
    <location>
        <begin position="25"/>
        <end position="43"/>
    </location>
</feature>
<dbReference type="AlphaFoldDB" id="A0A1G2D9S2"/>
<name>A0A1G2D9S2_9BACT</name>
<evidence type="ECO:0000313" key="2">
    <source>
        <dbReference type="EMBL" id="OGZ10222.1"/>
    </source>
</evidence>
<evidence type="ECO:0000256" key="1">
    <source>
        <dbReference type="SAM" id="Phobius"/>
    </source>
</evidence>
<proteinExistence type="predicted"/>